<name>A0A840QUZ6_9BACI</name>
<keyword evidence="5 7" id="KW-0472">Membrane</keyword>
<reference evidence="8 9" key="1">
    <citation type="submission" date="2020-08" db="EMBL/GenBank/DDBJ databases">
        <title>Genomic Encyclopedia of Type Strains, Phase IV (KMG-IV): sequencing the most valuable type-strain genomes for metagenomic binning, comparative biology and taxonomic classification.</title>
        <authorList>
            <person name="Goeker M."/>
        </authorList>
    </citation>
    <scope>NUCLEOTIDE SEQUENCE [LARGE SCALE GENOMIC DNA]</scope>
    <source>
        <strain evidence="8 9">DSM 24696</strain>
    </source>
</reference>
<evidence type="ECO:0000313" key="8">
    <source>
        <dbReference type="EMBL" id="MBB5175067.1"/>
    </source>
</evidence>
<proteinExistence type="predicted"/>
<dbReference type="GO" id="GO:0005886">
    <property type="term" value="C:plasma membrane"/>
    <property type="evidence" value="ECO:0007669"/>
    <property type="project" value="UniProtKB-SubCell"/>
</dbReference>
<keyword evidence="3 7" id="KW-0812">Transmembrane</keyword>
<comment type="caution">
    <text evidence="8">The sequence shown here is derived from an EMBL/GenBank/DDBJ whole genome shotgun (WGS) entry which is preliminary data.</text>
</comment>
<sequence length="359" mass="41359">MKLGARILKTGVAITIALYIAMWLGLNPPTYAAIAATFAVQPSIYKSVETIFNHIQANVISAILAITFVLLFGQEPFVVGVVVILVIGINLRLNKEDIIPLAVVTSIIIMMSPSDAFLAFALERFSLIMIGVLSSFGVNMLFLPPKHETQLYNKIVNANDYIVQWIRLLTRHEADYQTLNQDISKLNESIVKMDNLFLLYRDERNYVKKNAYSKMRKVVLFRQMIRTSKKAMDILETLSKHENSLQQLPDSLQDLLQQQLDDLTNFHDRILLKYAGKVRQESEELYEDVNEDKQQLADVFLNYYDDQMATRSEWVHVFPVIALIIEYNEELEHLDRLVGGFFTYHTTENEVELEDDRMD</sequence>
<gene>
    <name evidence="8" type="ORF">HNQ41_003293</name>
</gene>
<dbReference type="EMBL" id="JACHHB010000022">
    <property type="protein sequence ID" value="MBB5175067.1"/>
    <property type="molecule type" value="Genomic_DNA"/>
</dbReference>
<evidence type="ECO:0000313" key="9">
    <source>
        <dbReference type="Proteomes" id="UP000551878"/>
    </source>
</evidence>
<dbReference type="Proteomes" id="UP000551878">
    <property type="component" value="Unassembled WGS sequence"/>
</dbReference>
<evidence type="ECO:0000256" key="3">
    <source>
        <dbReference type="ARBA" id="ARBA00022692"/>
    </source>
</evidence>
<dbReference type="AlphaFoldDB" id="A0A840QUZ6"/>
<dbReference type="InterPro" id="IPR010343">
    <property type="entry name" value="ArAE_1"/>
</dbReference>
<keyword evidence="4 7" id="KW-1133">Transmembrane helix</keyword>
<accession>A0A840QUZ6</accession>
<evidence type="ECO:0000256" key="7">
    <source>
        <dbReference type="SAM" id="Phobius"/>
    </source>
</evidence>
<dbReference type="PANTHER" id="PTHR30509:SF27">
    <property type="entry name" value="UPF0421 PROTEIN YGAE"/>
    <property type="match status" value="1"/>
</dbReference>
<feature type="transmembrane region" description="Helical" evidence="7">
    <location>
        <begin position="98"/>
        <end position="119"/>
    </location>
</feature>
<feature type="coiled-coil region" evidence="6">
    <location>
        <begin position="169"/>
        <end position="196"/>
    </location>
</feature>
<feature type="transmembrane region" description="Helical" evidence="7">
    <location>
        <begin position="125"/>
        <end position="144"/>
    </location>
</feature>
<keyword evidence="6" id="KW-0175">Coiled coil</keyword>
<feature type="transmembrane region" description="Helical" evidence="7">
    <location>
        <begin position="59"/>
        <end position="86"/>
    </location>
</feature>
<evidence type="ECO:0000256" key="4">
    <source>
        <dbReference type="ARBA" id="ARBA00022989"/>
    </source>
</evidence>
<keyword evidence="9" id="KW-1185">Reference proteome</keyword>
<evidence type="ECO:0000256" key="5">
    <source>
        <dbReference type="ARBA" id="ARBA00023136"/>
    </source>
</evidence>
<evidence type="ECO:0000256" key="2">
    <source>
        <dbReference type="ARBA" id="ARBA00022475"/>
    </source>
</evidence>
<comment type="subcellular location">
    <subcellularLocation>
        <location evidence="1">Cell membrane</location>
        <topology evidence="1">Multi-pass membrane protein</topology>
    </subcellularLocation>
</comment>
<dbReference type="RefSeq" id="WP_184665469.1">
    <property type="nucleotide sequence ID" value="NZ_JACHHB010000022.1"/>
</dbReference>
<evidence type="ECO:0000256" key="6">
    <source>
        <dbReference type="SAM" id="Coils"/>
    </source>
</evidence>
<feature type="transmembrane region" description="Helical" evidence="7">
    <location>
        <begin position="7"/>
        <end position="26"/>
    </location>
</feature>
<dbReference type="Pfam" id="PF06081">
    <property type="entry name" value="ArAE_1"/>
    <property type="match status" value="1"/>
</dbReference>
<evidence type="ECO:0000256" key="1">
    <source>
        <dbReference type="ARBA" id="ARBA00004651"/>
    </source>
</evidence>
<keyword evidence="2" id="KW-1003">Cell membrane</keyword>
<protein>
    <submittedName>
        <fullName evidence="8">Uncharacterized membrane protein YgaE (UPF0421/DUF939 family)</fullName>
    </submittedName>
</protein>
<organism evidence="8 9">
    <name type="scientific">Texcoconibacillus texcoconensis</name>
    <dbReference type="NCBI Taxonomy" id="1095777"/>
    <lineage>
        <taxon>Bacteria</taxon>
        <taxon>Bacillati</taxon>
        <taxon>Bacillota</taxon>
        <taxon>Bacilli</taxon>
        <taxon>Bacillales</taxon>
        <taxon>Bacillaceae</taxon>
        <taxon>Texcoconibacillus</taxon>
    </lineage>
</organism>
<dbReference type="PANTHER" id="PTHR30509">
    <property type="entry name" value="P-HYDROXYBENZOIC ACID EFFLUX PUMP SUBUNIT-RELATED"/>
    <property type="match status" value="1"/>
</dbReference>